<dbReference type="EMBL" id="UOGF01000111">
    <property type="protein sequence ID" value="VAX33565.1"/>
    <property type="molecule type" value="Genomic_DNA"/>
</dbReference>
<reference evidence="2" key="1">
    <citation type="submission" date="2018-06" db="EMBL/GenBank/DDBJ databases">
        <authorList>
            <person name="Zhirakovskaya E."/>
        </authorList>
    </citation>
    <scope>NUCLEOTIDE SEQUENCE</scope>
</reference>
<dbReference type="PANTHER" id="PTHR46825:SF9">
    <property type="entry name" value="BETA-LACTAMASE-RELATED DOMAIN-CONTAINING PROTEIN"/>
    <property type="match status" value="1"/>
</dbReference>
<protein>
    <submittedName>
        <fullName evidence="2">Beta-lactamase class C-like and penicillin binding proteins (PBPs) superfamily</fullName>
    </submittedName>
</protein>
<dbReference type="AlphaFoldDB" id="A0A3B1DPC5"/>
<accession>A0A3B1DPC5</accession>
<proteinExistence type="predicted"/>
<dbReference type="SUPFAM" id="SSF56601">
    <property type="entry name" value="beta-lactamase/transpeptidase-like"/>
    <property type="match status" value="1"/>
</dbReference>
<evidence type="ECO:0000313" key="2">
    <source>
        <dbReference type="EMBL" id="VAX33565.1"/>
    </source>
</evidence>
<dbReference type="InterPro" id="IPR050491">
    <property type="entry name" value="AmpC-like"/>
</dbReference>
<dbReference type="PANTHER" id="PTHR46825">
    <property type="entry name" value="D-ALANYL-D-ALANINE-CARBOXYPEPTIDASE/ENDOPEPTIDASE AMPH"/>
    <property type="match status" value="1"/>
</dbReference>
<dbReference type="Pfam" id="PF00144">
    <property type="entry name" value="Beta-lactamase"/>
    <property type="match status" value="1"/>
</dbReference>
<name>A0A3B1DPC5_9ZZZZ</name>
<dbReference type="InterPro" id="IPR001466">
    <property type="entry name" value="Beta-lactam-related"/>
</dbReference>
<organism evidence="2">
    <name type="scientific">hydrothermal vent metagenome</name>
    <dbReference type="NCBI Taxonomy" id="652676"/>
    <lineage>
        <taxon>unclassified sequences</taxon>
        <taxon>metagenomes</taxon>
        <taxon>ecological metagenomes</taxon>
    </lineage>
</organism>
<evidence type="ECO:0000259" key="1">
    <source>
        <dbReference type="Pfam" id="PF00144"/>
    </source>
</evidence>
<gene>
    <name evidence="2" type="ORF">MNBD_NITROSPIRAE01-1916</name>
</gene>
<dbReference type="InterPro" id="IPR012338">
    <property type="entry name" value="Beta-lactam/transpept-like"/>
</dbReference>
<dbReference type="Gene3D" id="3.40.710.10">
    <property type="entry name" value="DD-peptidase/beta-lactamase superfamily"/>
    <property type="match status" value="1"/>
</dbReference>
<sequence length="610" mass="67499">MRLTMKFIKNFGKAVAIVGLLILPGCSTAPIKPESMPRGDYEYTKQYLSWKIQKEMKKHDVKGLSIALVDDQKVIWAEGFGFADVENKVSAIPETVYRVGSISKLFTVTAAMQLAEQGQIDIDRPLKTYLPQFSMKSRFSDAGVITPRSIMTHHSGIPANRTKGMWAYDAAPFTQLVKNIREEHVAYPPNLIFSYSNLAMTLLGHMVEEVSGRDFVSYMDDNLLQPMGMKQASFVLRPEIEGLLAKSYSEDKAIAPPPLRDLPAGALYANVLDLSRFVQMVFADGRSNERQILKPETLNEMIRPQNTDVVLDVDFRIGLGWFLVDYGIQNAGPVVSHGGGLPCFLSQLAILPKHKLGVVVLTNSCTGGHMAHDVAMTALKQALEAKTGMTQPEPNQVPRTPKPQVVNLPVESLKTYEGRYTTNVGPASISSKNGALRAEAMGKTLHLVPQADGRFGVKYKLFGLIPIKNILGTNLDDVSLSFTPIAGREVVVLHNKNEKHLLGEKVKIEPIPKVWIKRIGAYQINNPDDAIQFKEITLKDEEGVLTLNYRSKMIGFQEHEVSLELTPVSDTEALIMGLGTGKGESIYVIQADGKERLLHSGYEARRISKE</sequence>
<feature type="domain" description="Beta-lactamase-related" evidence="1">
    <location>
        <begin position="52"/>
        <end position="369"/>
    </location>
</feature>